<organism evidence="3 4">
    <name type="scientific">Hoeflea poritis</name>
    <dbReference type="NCBI Taxonomy" id="2993659"/>
    <lineage>
        <taxon>Bacteria</taxon>
        <taxon>Pseudomonadati</taxon>
        <taxon>Pseudomonadota</taxon>
        <taxon>Alphaproteobacteria</taxon>
        <taxon>Hyphomicrobiales</taxon>
        <taxon>Rhizobiaceae</taxon>
        <taxon>Hoeflea</taxon>
    </lineage>
</organism>
<evidence type="ECO:0000313" key="3">
    <source>
        <dbReference type="EMBL" id="MDA4846930.1"/>
    </source>
</evidence>
<feature type="transmembrane region" description="Helical" evidence="1">
    <location>
        <begin position="83"/>
        <end position="102"/>
    </location>
</feature>
<dbReference type="SUPFAM" id="SSF55073">
    <property type="entry name" value="Nucleotide cyclase"/>
    <property type="match status" value="1"/>
</dbReference>
<dbReference type="PANTHER" id="PTHR43081">
    <property type="entry name" value="ADENYLATE CYCLASE, TERMINAL-DIFFERENTIATION SPECIFIC-RELATED"/>
    <property type="match status" value="1"/>
</dbReference>
<dbReference type="Proteomes" id="UP001148313">
    <property type="component" value="Unassembled WGS sequence"/>
</dbReference>
<gene>
    <name evidence="3" type="ORF">OOZ53_16345</name>
</gene>
<dbReference type="InterPro" id="IPR001054">
    <property type="entry name" value="A/G_cyclase"/>
</dbReference>
<dbReference type="InterPro" id="IPR050697">
    <property type="entry name" value="Adenylyl/Guanylyl_Cyclase_3/4"/>
</dbReference>
<proteinExistence type="predicted"/>
<keyword evidence="1" id="KW-0472">Membrane</keyword>
<dbReference type="RefSeq" id="WP_271090734.1">
    <property type="nucleotide sequence ID" value="NZ_JAPJZH010000010.1"/>
</dbReference>
<name>A0ABT4VRU7_9HYPH</name>
<evidence type="ECO:0000256" key="1">
    <source>
        <dbReference type="SAM" id="Phobius"/>
    </source>
</evidence>
<dbReference type="PANTHER" id="PTHR43081:SF1">
    <property type="entry name" value="ADENYLATE CYCLASE, TERMINAL-DIFFERENTIATION SPECIFIC"/>
    <property type="match status" value="1"/>
</dbReference>
<feature type="transmembrane region" description="Helical" evidence="1">
    <location>
        <begin position="137"/>
        <end position="157"/>
    </location>
</feature>
<feature type="transmembrane region" description="Helical" evidence="1">
    <location>
        <begin position="197"/>
        <end position="214"/>
    </location>
</feature>
<dbReference type="CDD" id="cd07302">
    <property type="entry name" value="CHD"/>
    <property type="match status" value="1"/>
</dbReference>
<protein>
    <submittedName>
        <fullName evidence="3">Adenylate/guanylate cyclase domain-containing protein</fullName>
    </submittedName>
</protein>
<feature type="domain" description="Guanylate cyclase" evidence="2">
    <location>
        <begin position="269"/>
        <end position="391"/>
    </location>
</feature>
<feature type="transmembrane region" description="Helical" evidence="1">
    <location>
        <begin position="52"/>
        <end position="71"/>
    </location>
</feature>
<accession>A0ABT4VRU7</accession>
<evidence type="ECO:0000259" key="2">
    <source>
        <dbReference type="PROSITE" id="PS50125"/>
    </source>
</evidence>
<dbReference type="InterPro" id="IPR029787">
    <property type="entry name" value="Nucleotide_cyclase"/>
</dbReference>
<dbReference type="SMART" id="SM00044">
    <property type="entry name" value="CYCc"/>
    <property type="match status" value="1"/>
</dbReference>
<reference evidence="3" key="1">
    <citation type="submission" date="2022-11" db="EMBL/GenBank/DDBJ databases">
        <title>Hoeflea poritis sp. nov., isolated from scleractinian coral Porites lutea.</title>
        <authorList>
            <person name="Zhang G."/>
            <person name="Wei Q."/>
            <person name="Cai L."/>
        </authorList>
    </citation>
    <scope>NUCLEOTIDE SEQUENCE</scope>
    <source>
        <strain evidence="3">E7-10</strain>
    </source>
</reference>
<feature type="transmembrane region" description="Helical" evidence="1">
    <location>
        <begin position="21"/>
        <end position="40"/>
    </location>
</feature>
<dbReference type="Gene3D" id="3.30.70.1230">
    <property type="entry name" value="Nucleotide cyclase"/>
    <property type="match status" value="1"/>
</dbReference>
<feature type="transmembrane region" description="Helical" evidence="1">
    <location>
        <begin position="108"/>
        <end position="130"/>
    </location>
</feature>
<dbReference type="PROSITE" id="PS50125">
    <property type="entry name" value="GUANYLATE_CYCLASE_2"/>
    <property type="match status" value="1"/>
</dbReference>
<keyword evidence="4" id="KW-1185">Reference proteome</keyword>
<dbReference type="Pfam" id="PF00211">
    <property type="entry name" value="Guanylate_cyc"/>
    <property type="match status" value="1"/>
</dbReference>
<comment type="caution">
    <text evidence="3">The sequence shown here is derived from an EMBL/GenBank/DDBJ whole genome shotgun (WGS) entry which is preliminary data.</text>
</comment>
<evidence type="ECO:0000313" key="4">
    <source>
        <dbReference type="Proteomes" id="UP001148313"/>
    </source>
</evidence>
<sequence>MSERIREHALERLKQTEENGLRLAITCRTAVIVAAVIWYAGATFATDSEPRFAGLVVLFFFAAFGIAHLAVIGTRFDRWWLKYAIYTLDTLGICALFALIPISRTGDVPQIIAFRAYGIYYLFPIIALATLSLSWRLVIWAGTVAVAGWWLAFFWVINGMENVLSWGDLPPNANKNDYETVFLSIDFIGRGNRIEETGFLLAGALIMALAVFRARRVFFAQIAAEVRQDTERRARERISNMLGRYVPQAIAERLINEPEALKPQVRHATVLVLDIADFSKFAANRDPQEVIEALDSFLAAATDIVSSQDGIVISFTGDGLLATFNTPMEIQAPEVSAVQAAVDLARLAETTDYRVRIGIASGNVASGNVGSSQRQAFTVYGEVVNLAARLESLAKVLKKTVLFDGATQEKVRHHMTTRSLGAQAIRGMDRQIEVFTLE</sequence>
<dbReference type="EMBL" id="JAPJZH010000010">
    <property type="protein sequence ID" value="MDA4846930.1"/>
    <property type="molecule type" value="Genomic_DNA"/>
</dbReference>
<keyword evidence="1" id="KW-1133">Transmembrane helix</keyword>
<keyword evidence="1" id="KW-0812">Transmembrane</keyword>